<dbReference type="RefSeq" id="XP_014181489.1">
    <property type="nucleotide sequence ID" value="XM_014326014.1"/>
</dbReference>
<organism evidence="5 6">
    <name type="scientific">Trichosporon asahii var. asahii (strain ATCC 90039 / CBS 2479 / JCM 2466 / KCTC 7840 / NBRC 103889/ NCYC 2677 / UAMH 7654)</name>
    <name type="common">Yeast</name>
    <dbReference type="NCBI Taxonomy" id="1186058"/>
    <lineage>
        <taxon>Eukaryota</taxon>
        <taxon>Fungi</taxon>
        <taxon>Dikarya</taxon>
        <taxon>Basidiomycota</taxon>
        <taxon>Agaricomycotina</taxon>
        <taxon>Tremellomycetes</taxon>
        <taxon>Trichosporonales</taxon>
        <taxon>Trichosporonaceae</taxon>
        <taxon>Trichosporon</taxon>
    </lineage>
</organism>
<dbReference type="GeneID" id="25983879"/>
<dbReference type="HOGENOM" id="CLU_100590_2_1_1"/>
<keyword evidence="3" id="KW-0687">Ribonucleoprotein</keyword>
<dbReference type="NCBIfam" id="TIGR00002">
    <property type="entry name" value="S16"/>
    <property type="match status" value="1"/>
</dbReference>
<proteinExistence type="inferred from homology"/>
<dbReference type="VEuPathDB" id="FungiDB:A1Q1_00365"/>
<evidence type="ECO:0000313" key="5">
    <source>
        <dbReference type="EMBL" id="EJT50387.1"/>
    </source>
</evidence>
<dbReference type="Proteomes" id="UP000002748">
    <property type="component" value="Unassembled WGS sequence"/>
</dbReference>
<dbReference type="GO" id="GO:0032543">
    <property type="term" value="P:mitochondrial translation"/>
    <property type="evidence" value="ECO:0007669"/>
    <property type="project" value="TreeGrafter"/>
</dbReference>
<dbReference type="InterPro" id="IPR000307">
    <property type="entry name" value="Ribosomal_bS16"/>
</dbReference>
<dbReference type="EMBL" id="ALBS01000111">
    <property type="protein sequence ID" value="EJT50387.1"/>
    <property type="molecule type" value="Genomic_DNA"/>
</dbReference>
<dbReference type="PANTHER" id="PTHR12919:SF20">
    <property type="entry name" value="SMALL RIBOSOMAL SUBUNIT PROTEIN BS16M"/>
    <property type="match status" value="1"/>
</dbReference>
<feature type="compositionally biased region" description="Low complexity" evidence="4">
    <location>
        <begin position="137"/>
        <end position="151"/>
    </location>
</feature>
<dbReference type="AlphaFoldDB" id="J6F528"/>
<reference evidence="5 6" key="1">
    <citation type="journal article" date="2012" name="Eukaryot. Cell">
        <title>Draft genome sequence of CBS 2479, the standard type strain of Trichosporon asahii.</title>
        <authorList>
            <person name="Yang R.Y."/>
            <person name="Li H.T."/>
            <person name="Zhu H."/>
            <person name="Zhou G.P."/>
            <person name="Wang M."/>
            <person name="Wang L."/>
        </authorList>
    </citation>
    <scope>NUCLEOTIDE SEQUENCE [LARGE SCALE GENOMIC DNA]</scope>
    <source>
        <strain evidence="6">ATCC 90039 / CBS 2479 / JCM 2466 / KCTC 7840 / NCYC 2677 / UAMH 7654</strain>
    </source>
</reference>
<sequence length="151" mass="17137">MPVRLRLARHGQRHTPVYHLVAINATKRRDAKPIEKLGEYDPLPRVPKEYKLPTSTQVFGKQPILPKEKRIEWDVERINYWLSVGAQPTKSVVRLLERGGILTIPHKWQHNWSEITTGQKLPSPEEAPDAHPKAAESAEPTPEAAPKQTAP</sequence>
<accession>J6F528</accession>
<dbReference type="InterPro" id="IPR023803">
    <property type="entry name" value="Ribosomal_bS16_dom_sf"/>
</dbReference>
<dbReference type="OrthoDB" id="407221at2759"/>
<evidence type="ECO:0000256" key="3">
    <source>
        <dbReference type="ARBA" id="ARBA00023274"/>
    </source>
</evidence>
<comment type="similarity">
    <text evidence="1">Belongs to the bacterial ribosomal protein bS16 family.</text>
</comment>
<dbReference type="PANTHER" id="PTHR12919">
    <property type="entry name" value="30S RIBOSOMAL PROTEIN S16"/>
    <property type="match status" value="1"/>
</dbReference>
<gene>
    <name evidence="5" type="ORF">A1Q1_00365</name>
</gene>
<dbReference type="GO" id="GO:0003735">
    <property type="term" value="F:structural constituent of ribosome"/>
    <property type="evidence" value="ECO:0007669"/>
    <property type="project" value="InterPro"/>
</dbReference>
<dbReference type="Pfam" id="PF00886">
    <property type="entry name" value="Ribosomal_S16"/>
    <property type="match status" value="1"/>
</dbReference>
<evidence type="ECO:0000256" key="2">
    <source>
        <dbReference type="ARBA" id="ARBA00022980"/>
    </source>
</evidence>
<dbReference type="GO" id="GO:0005763">
    <property type="term" value="C:mitochondrial small ribosomal subunit"/>
    <property type="evidence" value="ECO:0007669"/>
    <property type="project" value="TreeGrafter"/>
</dbReference>
<keyword evidence="2 5" id="KW-0689">Ribosomal protein</keyword>
<evidence type="ECO:0000256" key="4">
    <source>
        <dbReference type="SAM" id="MobiDB-lite"/>
    </source>
</evidence>
<dbReference type="HAMAP" id="MF_00385">
    <property type="entry name" value="Ribosomal_bS16"/>
    <property type="match status" value="1"/>
</dbReference>
<comment type="caution">
    <text evidence="5">The sequence shown here is derived from an EMBL/GenBank/DDBJ whole genome shotgun (WGS) entry which is preliminary data.</text>
</comment>
<name>J6F528_TRIAS</name>
<evidence type="ECO:0000313" key="6">
    <source>
        <dbReference type="Proteomes" id="UP000002748"/>
    </source>
</evidence>
<dbReference type="SUPFAM" id="SSF54565">
    <property type="entry name" value="Ribosomal protein S16"/>
    <property type="match status" value="1"/>
</dbReference>
<evidence type="ECO:0000256" key="1">
    <source>
        <dbReference type="ARBA" id="ARBA00006668"/>
    </source>
</evidence>
<dbReference type="KEGG" id="tasa:A1Q1_00365"/>
<feature type="region of interest" description="Disordered" evidence="4">
    <location>
        <begin position="114"/>
        <end position="151"/>
    </location>
</feature>
<protein>
    <submittedName>
        <fullName evidence="5">Ribosomal protein s24</fullName>
    </submittedName>
</protein>
<dbReference type="Gene3D" id="3.30.1320.10">
    <property type="match status" value="1"/>
</dbReference>